<feature type="compositionally biased region" description="Polar residues" evidence="2">
    <location>
        <begin position="987"/>
        <end position="996"/>
    </location>
</feature>
<dbReference type="Pfam" id="PF00069">
    <property type="entry name" value="Pkinase"/>
    <property type="match status" value="1"/>
</dbReference>
<feature type="region of interest" description="Disordered" evidence="2">
    <location>
        <begin position="910"/>
        <end position="930"/>
    </location>
</feature>
<evidence type="ECO:0000313" key="4">
    <source>
        <dbReference type="EMBL" id="GMM55238.1"/>
    </source>
</evidence>
<dbReference type="GO" id="GO:0007015">
    <property type="term" value="P:actin filament organization"/>
    <property type="evidence" value="ECO:0007669"/>
    <property type="project" value="TreeGrafter"/>
</dbReference>
<dbReference type="PROSITE" id="PS00108">
    <property type="entry name" value="PROTEIN_KINASE_ST"/>
    <property type="match status" value="1"/>
</dbReference>
<dbReference type="Gene3D" id="1.10.510.10">
    <property type="entry name" value="Transferase(Phosphotransferase) domain 1"/>
    <property type="match status" value="1"/>
</dbReference>
<evidence type="ECO:0000259" key="3">
    <source>
        <dbReference type="PROSITE" id="PS50011"/>
    </source>
</evidence>
<feature type="region of interest" description="Disordered" evidence="2">
    <location>
        <begin position="802"/>
        <end position="834"/>
    </location>
</feature>
<feature type="compositionally biased region" description="Polar residues" evidence="2">
    <location>
        <begin position="1007"/>
        <end position="1017"/>
    </location>
</feature>
<dbReference type="GO" id="GO:0000147">
    <property type="term" value="P:actin cortical patch assembly"/>
    <property type="evidence" value="ECO:0007669"/>
    <property type="project" value="TreeGrafter"/>
</dbReference>
<dbReference type="GO" id="GO:0004674">
    <property type="term" value="F:protein serine/threonine kinase activity"/>
    <property type="evidence" value="ECO:0007669"/>
    <property type="project" value="TreeGrafter"/>
</dbReference>
<name>A0AAV5RVF9_MAUHU</name>
<dbReference type="GO" id="GO:0005737">
    <property type="term" value="C:cytoplasm"/>
    <property type="evidence" value="ECO:0007669"/>
    <property type="project" value="TreeGrafter"/>
</dbReference>
<feature type="compositionally biased region" description="Polar residues" evidence="2">
    <location>
        <begin position="548"/>
        <end position="560"/>
    </location>
</feature>
<feature type="region of interest" description="Disordered" evidence="2">
    <location>
        <begin position="598"/>
        <end position="619"/>
    </location>
</feature>
<evidence type="ECO:0000256" key="2">
    <source>
        <dbReference type="SAM" id="MobiDB-lite"/>
    </source>
</evidence>
<dbReference type="SUPFAM" id="SSF56112">
    <property type="entry name" value="Protein kinase-like (PK-like)"/>
    <property type="match status" value="1"/>
</dbReference>
<dbReference type="InterPro" id="IPR011009">
    <property type="entry name" value="Kinase-like_dom_sf"/>
</dbReference>
<organism evidence="4 5">
    <name type="scientific">Maudiozyma humilis</name>
    <name type="common">Sour dough yeast</name>
    <name type="synonym">Kazachstania humilis</name>
    <dbReference type="NCBI Taxonomy" id="51915"/>
    <lineage>
        <taxon>Eukaryota</taxon>
        <taxon>Fungi</taxon>
        <taxon>Dikarya</taxon>
        <taxon>Ascomycota</taxon>
        <taxon>Saccharomycotina</taxon>
        <taxon>Saccharomycetes</taxon>
        <taxon>Saccharomycetales</taxon>
        <taxon>Saccharomycetaceae</taxon>
        <taxon>Maudiozyma</taxon>
    </lineage>
</organism>
<dbReference type="InterPro" id="IPR000719">
    <property type="entry name" value="Prot_kinase_dom"/>
</dbReference>
<dbReference type="AlphaFoldDB" id="A0AAV5RVF9"/>
<gene>
    <name evidence="4" type="ORF">DAKH74_018540</name>
</gene>
<sequence>MSSSNTTSRSTPGFRSGSGILNPNFEKFNPGHVVNIGSHKVEIVQYLAEGGFAQIYTVKFVELLNEFDVLSSDKTQSSDKRLSIGDVACLKRVKVNNETGLEEMKNEIDVMKQLSGSPNIVQYYDSNATKLPNGAAGYEIFLLMELCPNKSLLDFMNDRLATKLSVDEISKILYDVTVGLAQMHYLAEPLIHRDIKIENVLVDKDNNFKLADFGSTSKVRDIAVSDQDIAAVAQDIFVHTTPQYRSPEMIDLYKLLPINETSDMWALGVFLYKLLFYTTPFEMAGQFAILHSKYTFPDNQYPQEFISLIAALLMENPHMRPNAYQVLEVICKYRQVEIPLLDRYNKGPYDFQAQVDYLNKTNDIRSRLLSIEQAHLQDQSKSNAVDPSLYNSLYTNLFEINPKINYVEQLNVKEVQERRKVSDTIQSDVERETNPRSLDAASNSVGKDSFYLRNLDESRMSNDSTYYPSMAEINNFSEAEFGPTQSIPQVASANANHQIPANTQDHAQNNFTMLPSIVTQSERNLGSFYPAAEDQISSATRPRSVVMNSTPLDYQQVPNDNTRKDPKSKTHKSNNPFPYINTDASAPDIVSPSNNYFNESSQQSRPIANGNQYTVASPTTYDVSSPTVANGLHPPPNLDNIFASTPNMNRMPSTKAPKRAESRGKQLFQNASIANMAGKAAVQQPQTQQQPQAQPQAQPQPQFQFVPQAPVDQSSKHINKESLGVPGSNQARTNRNSLVVPDLIDFHASVPVPPRKEVAGYPPEDAAKNGNSLHNPAKPPHKHLDMSIDELSLTSGERPIERKLSSSRHNNNGSIHRKSAYLEDDLGNGASPSEPRFARNKLLYQKNVDVDDGAGVDESDLMSEESLTNTRIPSIRRMIDEDLASQNSSESIDLNVSLEAQRQLNMSKLNSASTNASGSNSASRRISTSNASDIAPLKNFDAARNKSGIKATAGRHSLDLKYEEINFTRRNQQMRPLGSEGKYAGNATGTLPQGSVTAEGKPGLGMQNANGSTATIDSKTRPLSRVRQSLDIDRLRKEQLAGKSKSSKRSLFSMFK</sequence>
<feature type="region of interest" description="Disordered" evidence="2">
    <location>
        <begin position="418"/>
        <end position="443"/>
    </location>
</feature>
<protein>
    <recommendedName>
        <fullName evidence="3">Protein kinase domain-containing protein</fullName>
    </recommendedName>
</protein>
<keyword evidence="1" id="KW-0547">Nucleotide-binding</keyword>
<feature type="region of interest" description="Disordered" evidence="2">
    <location>
        <begin position="548"/>
        <end position="585"/>
    </location>
</feature>
<dbReference type="SMART" id="SM00220">
    <property type="entry name" value="S_TKc"/>
    <property type="match status" value="1"/>
</dbReference>
<dbReference type="PANTHER" id="PTHR22967:SF65">
    <property type="entry name" value="SERINE_THREONINE-PROTEIN KINASE AKL1"/>
    <property type="match status" value="1"/>
</dbReference>
<dbReference type="Proteomes" id="UP001377567">
    <property type="component" value="Unassembled WGS sequence"/>
</dbReference>
<dbReference type="InterPro" id="IPR008271">
    <property type="entry name" value="Ser/Thr_kinase_AS"/>
</dbReference>
<evidence type="ECO:0000256" key="1">
    <source>
        <dbReference type="ARBA" id="ARBA00022741"/>
    </source>
</evidence>
<feature type="domain" description="Protein kinase" evidence="3">
    <location>
        <begin position="41"/>
        <end position="341"/>
    </location>
</feature>
<feature type="compositionally biased region" description="Low complexity" evidence="2">
    <location>
        <begin position="680"/>
        <end position="700"/>
    </location>
</feature>
<feature type="region of interest" description="Disordered" evidence="2">
    <location>
        <begin position="976"/>
        <end position="1025"/>
    </location>
</feature>
<feature type="region of interest" description="Disordered" evidence="2">
    <location>
        <begin position="754"/>
        <end position="779"/>
    </location>
</feature>
<proteinExistence type="predicted"/>
<feature type="region of interest" description="Disordered" evidence="2">
    <location>
        <begin position="677"/>
        <end position="700"/>
    </location>
</feature>
<feature type="compositionally biased region" description="Basic and acidic residues" evidence="2">
    <location>
        <begin position="418"/>
        <end position="434"/>
    </location>
</feature>
<evidence type="ECO:0000313" key="5">
    <source>
        <dbReference type="Proteomes" id="UP001377567"/>
    </source>
</evidence>
<comment type="caution">
    <text evidence="4">The sequence shown here is derived from an EMBL/GenBank/DDBJ whole genome shotgun (WGS) entry which is preliminary data.</text>
</comment>
<dbReference type="PROSITE" id="PS50011">
    <property type="entry name" value="PROTEIN_KINASE_DOM"/>
    <property type="match status" value="1"/>
</dbReference>
<dbReference type="GO" id="GO:0005524">
    <property type="term" value="F:ATP binding"/>
    <property type="evidence" value="ECO:0007669"/>
    <property type="project" value="InterPro"/>
</dbReference>
<dbReference type="PANTHER" id="PTHR22967">
    <property type="entry name" value="SERINE/THREONINE PROTEIN KINASE"/>
    <property type="match status" value="1"/>
</dbReference>
<accession>A0AAV5RVF9</accession>
<reference evidence="4 5" key="1">
    <citation type="journal article" date="2023" name="Elife">
        <title>Identification of key yeast species and microbe-microbe interactions impacting larval growth of Drosophila in the wild.</title>
        <authorList>
            <person name="Mure A."/>
            <person name="Sugiura Y."/>
            <person name="Maeda R."/>
            <person name="Honda K."/>
            <person name="Sakurai N."/>
            <person name="Takahashi Y."/>
            <person name="Watada M."/>
            <person name="Katoh T."/>
            <person name="Gotoh A."/>
            <person name="Gotoh Y."/>
            <person name="Taniguchi I."/>
            <person name="Nakamura K."/>
            <person name="Hayashi T."/>
            <person name="Katayama T."/>
            <person name="Uemura T."/>
            <person name="Hattori Y."/>
        </authorList>
    </citation>
    <scope>NUCLEOTIDE SEQUENCE [LARGE SCALE GENOMIC DNA]</scope>
    <source>
        <strain evidence="4 5">KH-74</strain>
    </source>
</reference>
<feature type="region of interest" description="Disordered" evidence="2">
    <location>
        <begin position="1037"/>
        <end position="1056"/>
    </location>
</feature>
<dbReference type="EMBL" id="BTGD01000005">
    <property type="protein sequence ID" value="GMM55238.1"/>
    <property type="molecule type" value="Genomic_DNA"/>
</dbReference>
<keyword evidence="5" id="KW-1185">Reference proteome</keyword>